<evidence type="ECO:0000256" key="9">
    <source>
        <dbReference type="SAM" id="MobiDB-lite"/>
    </source>
</evidence>
<feature type="compositionally biased region" description="Polar residues" evidence="9">
    <location>
        <begin position="279"/>
        <end position="296"/>
    </location>
</feature>
<feature type="domain" description="HSA" evidence="11">
    <location>
        <begin position="202"/>
        <end position="288"/>
    </location>
</feature>
<evidence type="ECO:0000259" key="11">
    <source>
        <dbReference type="PROSITE" id="PS51204"/>
    </source>
</evidence>
<comment type="function">
    <text evidence="7">Component of the NuA4 histone acetyltransferase complex which is involved in transcriptional activation of selected genes principally by acetylation of nucleosomal histone H4 and H2A. The NuA4 complex is also involved in DNA repair.</text>
</comment>
<dbReference type="InterPro" id="IPR017930">
    <property type="entry name" value="Myb_dom"/>
</dbReference>
<feature type="compositionally biased region" description="Acidic residues" evidence="9">
    <location>
        <begin position="372"/>
        <end position="381"/>
    </location>
</feature>
<comment type="caution">
    <text evidence="13">The sequence shown here is derived from an EMBL/GenBank/DDBJ whole genome shotgun (WGS) entry which is preliminary data.</text>
</comment>
<dbReference type="GO" id="GO:0005634">
    <property type="term" value="C:nucleus"/>
    <property type="evidence" value="ECO:0007669"/>
    <property type="project" value="UniProtKB-SubCell"/>
</dbReference>
<keyword evidence="3" id="KW-0227">DNA damage</keyword>
<feature type="compositionally biased region" description="Basic and acidic residues" evidence="9">
    <location>
        <begin position="352"/>
        <end position="371"/>
    </location>
</feature>
<keyword evidence="14" id="KW-1185">Reference proteome</keyword>
<dbReference type="Proteomes" id="UP001219525">
    <property type="component" value="Unassembled WGS sequence"/>
</dbReference>
<feature type="region of interest" description="Disordered" evidence="9">
    <location>
        <begin position="810"/>
        <end position="856"/>
    </location>
</feature>
<evidence type="ECO:0000259" key="12">
    <source>
        <dbReference type="PROSITE" id="PS51294"/>
    </source>
</evidence>
<dbReference type="PANTHER" id="PTHR46459:SF1">
    <property type="entry name" value="E1A-BINDING PROTEIN P400"/>
    <property type="match status" value="1"/>
</dbReference>
<evidence type="ECO:0000313" key="14">
    <source>
        <dbReference type="Proteomes" id="UP001219525"/>
    </source>
</evidence>
<feature type="domain" description="Myb-like" evidence="10">
    <location>
        <begin position="628"/>
        <end position="679"/>
    </location>
</feature>
<proteinExistence type="inferred from homology"/>
<dbReference type="GO" id="GO:0003682">
    <property type="term" value="F:chromatin binding"/>
    <property type="evidence" value="ECO:0007669"/>
    <property type="project" value="TreeGrafter"/>
</dbReference>
<keyword evidence="6" id="KW-0539">Nucleus</keyword>
<accession>A0AAD6V1E3</accession>
<dbReference type="SMART" id="SM00717">
    <property type="entry name" value="SANT"/>
    <property type="match status" value="1"/>
</dbReference>
<feature type="region of interest" description="Disordered" evidence="9">
    <location>
        <begin position="269"/>
        <end position="442"/>
    </location>
</feature>
<feature type="compositionally biased region" description="Basic and acidic residues" evidence="9">
    <location>
        <begin position="125"/>
        <end position="138"/>
    </location>
</feature>
<protein>
    <recommendedName>
        <fullName evidence="8">Vacuolar import and degradation protein 21</fullName>
    </recommendedName>
</protein>
<dbReference type="SUPFAM" id="SSF46689">
    <property type="entry name" value="Homeodomain-like"/>
    <property type="match status" value="1"/>
</dbReference>
<dbReference type="GO" id="GO:0006281">
    <property type="term" value="P:DNA repair"/>
    <property type="evidence" value="ECO:0007669"/>
    <property type="project" value="UniProtKB-KW"/>
</dbReference>
<dbReference type="PROSITE" id="PS51294">
    <property type="entry name" value="HTH_MYB"/>
    <property type="match status" value="1"/>
</dbReference>
<reference evidence="13" key="1">
    <citation type="submission" date="2023-03" db="EMBL/GenBank/DDBJ databases">
        <title>Massive genome expansion in bonnet fungi (Mycena s.s.) driven by repeated elements and novel gene families across ecological guilds.</title>
        <authorList>
            <consortium name="Lawrence Berkeley National Laboratory"/>
            <person name="Harder C.B."/>
            <person name="Miyauchi S."/>
            <person name="Viragh M."/>
            <person name="Kuo A."/>
            <person name="Thoen E."/>
            <person name="Andreopoulos B."/>
            <person name="Lu D."/>
            <person name="Skrede I."/>
            <person name="Drula E."/>
            <person name="Henrissat B."/>
            <person name="Morin E."/>
            <person name="Kohler A."/>
            <person name="Barry K."/>
            <person name="LaButti K."/>
            <person name="Morin E."/>
            <person name="Salamov A."/>
            <person name="Lipzen A."/>
            <person name="Mereny Z."/>
            <person name="Hegedus B."/>
            <person name="Baldrian P."/>
            <person name="Stursova M."/>
            <person name="Weitz H."/>
            <person name="Taylor A."/>
            <person name="Grigoriev I.V."/>
            <person name="Nagy L.G."/>
            <person name="Martin F."/>
            <person name="Kauserud H."/>
        </authorList>
    </citation>
    <scope>NUCLEOTIDE SEQUENCE</scope>
    <source>
        <strain evidence="13">9144</strain>
    </source>
</reference>
<dbReference type="Gene3D" id="1.10.10.60">
    <property type="entry name" value="Homeodomain-like"/>
    <property type="match status" value="1"/>
</dbReference>
<feature type="domain" description="HTH myb-type" evidence="12">
    <location>
        <begin position="628"/>
        <end position="683"/>
    </location>
</feature>
<sequence length="1022" mass="113423">MVIDEEDDETQPEPPPVLRVDDPPAVAPVLDIEPPDQESTAQPTATTVPALPILIPEPVSTFGPPVVLDFSTVSPQQASPEPPATPSDSQHGYRLTYTLPPLKVLPADFSRKTKTGKQQRKHKERDKGGDKAKEKDDWTPLGVSRWGAMLRANPVYPKVSRAPKCLSTREWSVAMAELRLMRALEQVESLKDSGRWSFRQPKKQRGVGGLTKTHWDHVLDEMKWMRTDFREERKWKLALAYHISTAVLEWHCFSSLAERVEKGICVGWRPPRDDEKPTTDVTMEDSSALTKISAHSGSLLGVDYGSDDDDDDEQEKQSVIDALEPSSVLDDALDAAGKGPDTVMSDSGFENIEFKRAEDSEEPHSAPREATSEMDVDEEGDSEKPSTIKMEETEDQGVGEQETQPSGLKDSSSDPTLSQTDSLGTIGEPSVSTTPVIKTSSKNNIYAPLREYLAYSDPDKSFIDLHDLDRVVMNASADELSADLAFPPADLSKIFPDLPPMGMLDVAPPPTANISEGRTKKSEKRADRDDPNKRVEETMYTKLFPIGRFMYTKPTLIGPLQPAKRWKNGQWLPADDCPALDPDTPIVKVQDSLSDLFNPKFANPPKLLEQLKEKEAKETPKRVSTYMWTAVDDSLLKSLADKYPNNWSLISECYNSARVRISTDKRTARDCQERWKERFALELTPKPQEATTIYTDEPQGTPLPPPTPSMTTRGIKRLASASVSGPPPVASGSDAKKRRRHQYLVECIRKAGKKRSEQAQKMLNNQRKPSATHETHAQYTRLPKYSPAELSRLKAEKEFKDQQDLLAARRKHEEMTRAQQQRLQTGQPTQGQAASAPQGQSQAAPPAPIQQQQAAQQQQQQQLQQLQAAVAQQQRLTATAVAAARGQVNISQQQQQQHQQQQRIASPLAGNPRLPLTQQQQQHQLLQHRLAAQQALLHQQQALAAQAAAGSSTGANNAVVNGVRPGTSSPRPPASVPAAPGNALQRQYLNMNMNMVQNLQATGYTSEQLQQMVRIKNKELTH</sequence>
<feature type="region of interest" description="Disordered" evidence="9">
    <location>
        <begin position="719"/>
        <end position="786"/>
    </location>
</feature>
<organism evidence="13 14">
    <name type="scientific">Mycena pura</name>
    <dbReference type="NCBI Taxonomy" id="153505"/>
    <lineage>
        <taxon>Eukaryota</taxon>
        <taxon>Fungi</taxon>
        <taxon>Dikarya</taxon>
        <taxon>Basidiomycota</taxon>
        <taxon>Agaricomycotina</taxon>
        <taxon>Agaricomycetes</taxon>
        <taxon>Agaricomycetidae</taxon>
        <taxon>Agaricales</taxon>
        <taxon>Marasmiineae</taxon>
        <taxon>Mycenaceae</taxon>
        <taxon>Mycena</taxon>
    </lineage>
</organism>
<dbReference type="Pfam" id="PF07529">
    <property type="entry name" value="HSA"/>
    <property type="match status" value="1"/>
</dbReference>
<dbReference type="EMBL" id="JARJCW010000079">
    <property type="protein sequence ID" value="KAJ7197144.1"/>
    <property type="molecule type" value="Genomic_DNA"/>
</dbReference>
<comment type="similarity">
    <text evidence="2">Belongs to the EAF1 family.</text>
</comment>
<comment type="subcellular location">
    <subcellularLocation>
        <location evidence="1">Nucleus</location>
    </subcellularLocation>
</comment>
<feature type="compositionally biased region" description="Polar residues" evidence="9">
    <location>
        <begin position="430"/>
        <end position="442"/>
    </location>
</feature>
<dbReference type="Pfam" id="PF13921">
    <property type="entry name" value="Myb_DNA-bind_6"/>
    <property type="match status" value="1"/>
</dbReference>
<dbReference type="InterPro" id="IPR001005">
    <property type="entry name" value="SANT/Myb"/>
</dbReference>
<feature type="compositionally biased region" description="Acidic residues" evidence="9">
    <location>
        <begin position="305"/>
        <end position="314"/>
    </location>
</feature>
<feature type="compositionally biased region" description="Acidic residues" evidence="9">
    <location>
        <begin position="1"/>
        <end position="11"/>
    </location>
</feature>
<feature type="region of interest" description="Disordered" evidence="9">
    <location>
        <begin position="951"/>
        <end position="978"/>
    </location>
</feature>
<gene>
    <name evidence="13" type="ORF">GGX14DRAFT_375297</name>
</gene>
<keyword evidence="4" id="KW-0156">Chromatin regulator</keyword>
<feature type="compositionally biased region" description="Polar residues" evidence="9">
    <location>
        <begin position="37"/>
        <end position="47"/>
    </location>
</feature>
<evidence type="ECO:0000256" key="4">
    <source>
        <dbReference type="ARBA" id="ARBA00022853"/>
    </source>
</evidence>
<feature type="region of interest" description="Disordered" evidence="9">
    <location>
        <begin position="106"/>
        <end position="138"/>
    </location>
</feature>
<feature type="compositionally biased region" description="Low complexity" evidence="9">
    <location>
        <begin position="819"/>
        <end position="856"/>
    </location>
</feature>
<feature type="compositionally biased region" description="Polar residues" evidence="9">
    <location>
        <begin position="759"/>
        <end position="769"/>
    </location>
</feature>
<evidence type="ECO:0000256" key="2">
    <source>
        <dbReference type="ARBA" id="ARBA00008913"/>
    </source>
</evidence>
<dbReference type="GO" id="GO:0035267">
    <property type="term" value="C:NuA4 histone acetyltransferase complex"/>
    <property type="evidence" value="ECO:0007669"/>
    <property type="project" value="TreeGrafter"/>
</dbReference>
<evidence type="ECO:0000313" key="13">
    <source>
        <dbReference type="EMBL" id="KAJ7197144.1"/>
    </source>
</evidence>
<dbReference type="PROSITE" id="PS50090">
    <property type="entry name" value="MYB_LIKE"/>
    <property type="match status" value="1"/>
</dbReference>
<feature type="region of interest" description="Disordered" evidence="9">
    <location>
        <begin position="506"/>
        <end position="534"/>
    </location>
</feature>
<dbReference type="PROSITE" id="PS51204">
    <property type="entry name" value="HSA"/>
    <property type="match status" value="1"/>
</dbReference>
<feature type="compositionally biased region" description="Basic residues" evidence="9">
    <location>
        <begin position="112"/>
        <end position="124"/>
    </location>
</feature>
<feature type="compositionally biased region" description="Basic and acidic residues" evidence="9">
    <location>
        <begin position="382"/>
        <end position="391"/>
    </location>
</feature>
<dbReference type="AlphaFoldDB" id="A0AAD6V1E3"/>
<evidence type="ECO:0000256" key="7">
    <source>
        <dbReference type="ARBA" id="ARBA00025178"/>
    </source>
</evidence>
<feature type="compositionally biased region" description="Polar residues" evidence="9">
    <location>
        <begin position="401"/>
        <end position="423"/>
    </location>
</feature>
<feature type="compositionally biased region" description="Basic and acidic residues" evidence="9">
    <location>
        <begin position="517"/>
        <end position="534"/>
    </location>
</feature>
<dbReference type="GO" id="GO:0006325">
    <property type="term" value="P:chromatin organization"/>
    <property type="evidence" value="ECO:0007669"/>
    <property type="project" value="UniProtKB-KW"/>
</dbReference>
<feature type="region of interest" description="Disordered" evidence="9">
    <location>
        <begin position="1"/>
        <end position="49"/>
    </location>
</feature>
<name>A0AAD6V1E3_9AGAR</name>
<keyword evidence="5" id="KW-0234">DNA repair</keyword>
<evidence type="ECO:0000259" key="10">
    <source>
        <dbReference type="PROSITE" id="PS50090"/>
    </source>
</evidence>
<evidence type="ECO:0000256" key="3">
    <source>
        <dbReference type="ARBA" id="ARBA00022763"/>
    </source>
</evidence>
<dbReference type="CDD" id="cd00167">
    <property type="entry name" value="SANT"/>
    <property type="match status" value="1"/>
</dbReference>
<evidence type="ECO:0000256" key="8">
    <source>
        <dbReference type="ARBA" id="ARBA00029670"/>
    </source>
</evidence>
<evidence type="ECO:0000256" key="5">
    <source>
        <dbReference type="ARBA" id="ARBA00023204"/>
    </source>
</evidence>
<dbReference type="InterPro" id="IPR014012">
    <property type="entry name" value="HSA_dom"/>
</dbReference>
<dbReference type="SMART" id="SM00573">
    <property type="entry name" value="HSA"/>
    <property type="match status" value="1"/>
</dbReference>
<feature type="region of interest" description="Disordered" evidence="9">
    <location>
        <begin position="65"/>
        <end position="94"/>
    </location>
</feature>
<dbReference type="InterPro" id="IPR009057">
    <property type="entry name" value="Homeodomain-like_sf"/>
</dbReference>
<evidence type="ECO:0000256" key="6">
    <source>
        <dbReference type="ARBA" id="ARBA00023242"/>
    </source>
</evidence>
<dbReference type="PANTHER" id="PTHR46459">
    <property type="entry name" value="E1A-BINDING PROTEIN P400-RELATED"/>
    <property type="match status" value="1"/>
</dbReference>
<evidence type="ECO:0000256" key="1">
    <source>
        <dbReference type="ARBA" id="ARBA00004123"/>
    </source>
</evidence>